<comment type="caution">
    <text evidence="1">The sequence shown here is derived from an EMBL/GenBank/DDBJ whole genome shotgun (WGS) entry which is preliminary data.</text>
</comment>
<organism evidence="1 2">
    <name type="scientific">Didymella glomerata</name>
    <dbReference type="NCBI Taxonomy" id="749621"/>
    <lineage>
        <taxon>Eukaryota</taxon>
        <taxon>Fungi</taxon>
        <taxon>Dikarya</taxon>
        <taxon>Ascomycota</taxon>
        <taxon>Pezizomycotina</taxon>
        <taxon>Dothideomycetes</taxon>
        <taxon>Pleosporomycetidae</taxon>
        <taxon>Pleosporales</taxon>
        <taxon>Pleosporineae</taxon>
        <taxon>Didymellaceae</taxon>
        <taxon>Didymella</taxon>
    </lineage>
</organism>
<dbReference type="EMBL" id="JAPEUV010000058">
    <property type="protein sequence ID" value="KAJ4335689.1"/>
    <property type="molecule type" value="Genomic_DNA"/>
</dbReference>
<dbReference type="OrthoDB" id="3598281at2759"/>
<accession>A0A9W8WXT7</accession>
<reference evidence="1" key="1">
    <citation type="submission" date="2022-10" db="EMBL/GenBank/DDBJ databases">
        <title>Tapping the CABI collections for fungal endophytes: first genome assemblies for Collariella, Neodidymelliopsis, Ascochyta clinopodiicola, Didymella pomorum, Didymosphaeria variabile, Neocosmospora piperis and Neocucurbitaria cava.</title>
        <authorList>
            <person name="Hill R."/>
        </authorList>
    </citation>
    <scope>NUCLEOTIDE SEQUENCE</scope>
    <source>
        <strain evidence="1">IMI 360193</strain>
    </source>
</reference>
<gene>
    <name evidence="1" type="ORF">N0V87_005947</name>
</gene>
<dbReference type="Proteomes" id="UP001140562">
    <property type="component" value="Unassembled WGS sequence"/>
</dbReference>
<proteinExistence type="predicted"/>
<protein>
    <submittedName>
        <fullName evidence="1">Uncharacterized protein</fullName>
    </submittedName>
</protein>
<dbReference type="AlphaFoldDB" id="A0A9W8WXT7"/>
<keyword evidence="2" id="KW-1185">Reference proteome</keyword>
<evidence type="ECO:0000313" key="1">
    <source>
        <dbReference type="EMBL" id="KAJ4335689.1"/>
    </source>
</evidence>
<name>A0A9W8WXT7_9PLEO</name>
<dbReference type="PANTHER" id="PTHR36681">
    <property type="entry name" value="NUCLEAR GTPASE, GERMINAL CENTER-ASSOCIATED, TANDEM DUPLICATE 3"/>
    <property type="match status" value="1"/>
</dbReference>
<dbReference type="PANTHER" id="PTHR36681:SF3">
    <property type="entry name" value="NUCLEAR GTPASE, GERMINAL CENTER-ASSOCIATED, TANDEM DUPLICATE 3"/>
    <property type="match status" value="1"/>
</dbReference>
<sequence length="490" mass="55616">MCVLDLPGYGDNNHMRTALIDKFRDMAHFEIVVAPVERFVSNVQQNHYLSRSVRRLGAERSPKIEHEENILKEALGTKRVDVLLVSARQYGLCMDTVQDEELPKITPEATGIPALRRYLLSLPAQTNYRTLKRHVFDTLPDIAKQIDRILTKFDEDVVYAAMRKDLAEQLPELREALGNLSHDEPQSRVVRPWDRITHEVGIQKHLDSFTCRLRHGIVYYSTLLKMLKENGIPVNGVALGRNLNEEILGAFRRFIDIRQQNTSNEIDRLAAALNAPVQNLLVRLQAHLNNNAIEPELRTRAIDALTTATNRIRDAYDALKAALRTRLHEIHILFTTEVNTMCPIALAMKPIYLDALGQRGGVGAYKRIREQLSRRLIWGDGGLEGLPSIMADTIASAQQKVWEECCGMYVGEAMAQLEGFKRITDELLDTQGFCKAEHRSLRDGLRPMLPGFVRSLEEVKKEFPNIETADNSAVVKRKRVDDDDSAIQIE</sequence>
<evidence type="ECO:0000313" key="2">
    <source>
        <dbReference type="Proteomes" id="UP001140562"/>
    </source>
</evidence>